<dbReference type="GO" id="GO:0043953">
    <property type="term" value="P:protein transport by the Tat complex"/>
    <property type="evidence" value="ECO:0007669"/>
    <property type="project" value="UniProtKB-UniRule"/>
</dbReference>
<evidence type="ECO:0000256" key="10">
    <source>
        <dbReference type="SAM" id="MobiDB-lite"/>
    </source>
</evidence>
<comment type="caution">
    <text evidence="12">The sequence shown here is derived from an EMBL/GenBank/DDBJ whole genome shotgun (WGS) entry which is preliminary data.</text>
</comment>
<dbReference type="InterPro" id="IPR026870">
    <property type="entry name" value="Zinc_ribbon_dom"/>
</dbReference>
<comment type="subunit">
    <text evidence="9">The Tat system comprises two distinct complexes: a TatABC complex, containing multiple copies of TatA, TatB and TatC subunits, and a separate TatA complex, containing only TatA subunits. Substrates initially bind to the TatABC complex, which probably triggers association of the separate TatA complex to form the active translocon.</text>
</comment>
<evidence type="ECO:0000259" key="11">
    <source>
        <dbReference type="Pfam" id="PF13240"/>
    </source>
</evidence>
<evidence type="ECO:0000256" key="1">
    <source>
        <dbReference type="ARBA" id="ARBA00004162"/>
    </source>
</evidence>
<feature type="region of interest" description="Disordered" evidence="10">
    <location>
        <begin position="43"/>
        <end position="63"/>
    </location>
</feature>
<evidence type="ECO:0000313" key="13">
    <source>
        <dbReference type="Proteomes" id="UP000824062"/>
    </source>
</evidence>
<evidence type="ECO:0000256" key="7">
    <source>
        <dbReference type="ARBA" id="ARBA00023010"/>
    </source>
</evidence>
<dbReference type="Pfam" id="PF13240">
    <property type="entry name" value="Zn_Ribbon_1"/>
    <property type="match status" value="1"/>
</dbReference>
<dbReference type="EMBL" id="DXBM01000009">
    <property type="protein sequence ID" value="HIZ45488.1"/>
    <property type="molecule type" value="Genomic_DNA"/>
</dbReference>
<comment type="similarity">
    <text evidence="9">Belongs to the TatA/E family.</text>
</comment>
<dbReference type="NCBIfam" id="TIGR01411">
    <property type="entry name" value="tatAE"/>
    <property type="match status" value="1"/>
</dbReference>
<keyword evidence="4 9" id="KW-0812">Transmembrane</keyword>
<protein>
    <recommendedName>
        <fullName evidence="9">Sec-independent protein translocase protein TatA</fullName>
    </recommendedName>
</protein>
<keyword evidence="5 9" id="KW-0653">Protein transport</keyword>
<comment type="function">
    <text evidence="9">Part of the twin-arginine translocation (Tat) system that transports large folded proteins containing a characteristic twin-arginine motif in their signal peptide across membranes. TatA could form the protein-conducting channel of the Tat system.</text>
</comment>
<dbReference type="PANTHER" id="PTHR42982:SF1">
    <property type="entry name" value="SEC-INDEPENDENT PROTEIN TRANSLOCASE PROTEIN TATA"/>
    <property type="match status" value="1"/>
</dbReference>
<dbReference type="Proteomes" id="UP000824062">
    <property type="component" value="Unassembled WGS sequence"/>
</dbReference>
<dbReference type="InterPro" id="IPR003369">
    <property type="entry name" value="TatA/B/E"/>
</dbReference>
<evidence type="ECO:0000256" key="8">
    <source>
        <dbReference type="ARBA" id="ARBA00023136"/>
    </source>
</evidence>
<dbReference type="InterPro" id="IPR038587">
    <property type="entry name" value="Ribosomal_eL40_sf"/>
</dbReference>
<dbReference type="InterPro" id="IPR006312">
    <property type="entry name" value="TatA/E"/>
</dbReference>
<dbReference type="Gene3D" id="1.20.5.3310">
    <property type="match status" value="1"/>
</dbReference>
<proteinExistence type="inferred from homology"/>
<feature type="compositionally biased region" description="Basic and acidic residues" evidence="10">
    <location>
        <begin position="43"/>
        <end position="62"/>
    </location>
</feature>
<name>A0A9D2JDD0_9ACTN</name>
<evidence type="ECO:0000256" key="4">
    <source>
        <dbReference type="ARBA" id="ARBA00022692"/>
    </source>
</evidence>
<evidence type="ECO:0000313" key="12">
    <source>
        <dbReference type="EMBL" id="HIZ45488.1"/>
    </source>
</evidence>
<gene>
    <name evidence="9 12" type="primary">tatA</name>
    <name evidence="12" type="ORF">IAA19_00470</name>
</gene>
<evidence type="ECO:0000256" key="2">
    <source>
        <dbReference type="ARBA" id="ARBA00022448"/>
    </source>
</evidence>
<evidence type="ECO:0000256" key="5">
    <source>
        <dbReference type="ARBA" id="ARBA00022927"/>
    </source>
</evidence>
<evidence type="ECO:0000256" key="3">
    <source>
        <dbReference type="ARBA" id="ARBA00022475"/>
    </source>
</evidence>
<keyword evidence="2 9" id="KW-0813">Transport</keyword>
<keyword evidence="8 9" id="KW-0472">Membrane</keyword>
<feature type="transmembrane region" description="Helical" evidence="9">
    <location>
        <begin position="6"/>
        <end position="23"/>
    </location>
</feature>
<keyword evidence="6 9" id="KW-1133">Transmembrane helix</keyword>
<feature type="domain" description="Zinc-ribbon" evidence="11">
    <location>
        <begin position="84"/>
        <end position="106"/>
    </location>
</feature>
<organism evidence="12 13">
    <name type="scientific">Candidatus Olsenella pullistercoris</name>
    <dbReference type="NCBI Taxonomy" id="2838712"/>
    <lineage>
        <taxon>Bacteria</taxon>
        <taxon>Bacillati</taxon>
        <taxon>Actinomycetota</taxon>
        <taxon>Coriobacteriia</taxon>
        <taxon>Coriobacteriales</taxon>
        <taxon>Atopobiaceae</taxon>
        <taxon>Olsenella</taxon>
    </lineage>
</organism>
<reference evidence="12" key="2">
    <citation type="submission" date="2021-04" db="EMBL/GenBank/DDBJ databases">
        <authorList>
            <person name="Gilroy R."/>
        </authorList>
    </citation>
    <scope>NUCLEOTIDE SEQUENCE</scope>
    <source>
        <strain evidence="12">ChiHjej12B11-14209</strain>
    </source>
</reference>
<dbReference type="GO" id="GO:0033281">
    <property type="term" value="C:TAT protein transport complex"/>
    <property type="evidence" value="ECO:0007669"/>
    <property type="project" value="UniProtKB-UniRule"/>
</dbReference>
<dbReference type="Pfam" id="PF02416">
    <property type="entry name" value="TatA_B_E"/>
    <property type="match status" value="1"/>
</dbReference>
<dbReference type="GO" id="GO:0008320">
    <property type="term" value="F:protein transmembrane transporter activity"/>
    <property type="evidence" value="ECO:0007669"/>
    <property type="project" value="UniProtKB-UniRule"/>
</dbReference>
<comment type="subcellular location">
    <subcellularLocation>
        <location evidence="1 9">Cell membrane</location>
        <topology evidence="1 9">Single-pass membrane protein</topology>
    </subcellularLocation>
</comment>
<dbReference type="HAMAP" id="MF_00236">
    <property type="entry name" value="TatA_E"/>
    <property type="match status" value="1"/>
</dbReference>
<accession>A0A9D2JDD0</accession>
<evidence type="ECO:0000256" key="6">
    <source>
        <dbReference type="ARBA" id="ARBA00022989"/>
    </source>
</evidence>
<dbReference type="PANTHER" id="PTHR42982">
    <property type="entry name" value="SEC-INDEPENDENT PROTEIN TRANSLOCASE PROTEIN TATA"/>
    <property type="match status" value="1"/>
</dbReference>
<keyword evidence="7 9" id="KW-0811">Translocation</keyword>
<reference evidence="12" key="1">
    <citation type="journal article" date="2021" name="PeerJ">
        <title>Extensive microbial diversity within the chicken gut microbiome revealed by metagenomics and culture.</title>
        <authorList>
            <person name="Gilroy R."/>
            <person name="Ravi A."/>
            <person name="Getino M."/>
            <person name="Pursley I."/>
            <person name="Horton D.L."/>
            <person name="Alikhan N.F."/>
            <person name="Baker D."/>
            <person name="Gharbi K."/>
            <person name="Hall N."/>
            <person name="Watson M."/>
            <person name="Adriaenssens E.M."/>
            <person name="Foster-Nyarko E."/>
            <person name="Jarju S."/>
            <person name="Secka A."/>
            <person name="Antonio M."/>
            <person name="Oren A."/>
            <person name="Chaudhuri R.R."/>
            <person name="La Ragione R."/>
            <person name="Hildebrand F."/>
            <person name="Pallen M.J."/>
        </authorList>
    </citation>
    <scope>NUCLEOTIDE SEQUENCE</scope>
    <source>
        <strain evidence="12">ChiHjej12B11-14209</strain>
    </source>
</reference>
<keyword evidence="3 9" id="KW-1003">Cell membrane</keyword>
<dbReference type="AlphaFoldDB" id="A0A9D2JDD0"/>
<sequence length="107" mass="11202">MFLGMGPFELIIIVAIILIIFGPKNLPKIGSALGKTVKNVREGMEEGKEELSEGPVESHDDSVDVIEDEDDADAPETAASDAVFCSKCGAKNAADAGFCSKCGAKLN</sequence>
<evidence type="ECO:0000256" key="9">
    <source>
        <dbReference type="HAMAP-Rule" id="MF_00236"/>
    </source>
</evidence>
<dbReference type="Gene3D" id="4.10.1060.50">
    <property type="match status" value="1"/>
</dbReference>